<dbReference type="NCBIfam" id="TIGR02837">
    <property type="entry name" value="spore_II_R"/>
    <property type="match status" value="1"/>
</dbReference>
<dbReference type="Pfam" id="PF09551">
    <property type="entry name" value="Spore_II_R"/>
    <property type="match status" value="1"/>
</dbReference>
<dbReference type="OrthoDB" id="9793324at2"/>
<evidence type="ECO:0000313" key="2">
    <source>
        <dbReference type="Proteomes" id="UP000182135"/>
    </source>
</evidence>
<reference evidence="1 2" key="1">
    <citation type="submission" date="2016-10" db="EMBL/GenBank/DDBJ databases">
        <authorList>
            <person name="de Groot N.N."/>
        </authorList>
    </citation>
    <scope>NUCLEOTIDE SEQUENCE [LARGE SCALE GENOMIC DNA]</scope>
    <source>
        <strain evidence="1 2">NLAE-zl-G419</strain>
    </source>
</reference>
<keyword evidence="2" id="KW-1185">Reference proteome</keyword>
<evidence type="ECO:0000313" key="1">
    <source>
        <dbReference type="EMBL" id="SFF77897.1"/>
    </source>
</evidence>
<gene>
    <name evidence="1" type="ORF">SAMN04487885_11037</name>
</gene>
<organism evidence="1 2">
    <name type="scientific">Clostridium cadaveris</name>
    <dbReference type="NCBI Taxonomy" id="1529"/>
    <lineage>
        <taxon>Bacteria</taxon>
        <taxon>Bacillati</taxon>
        <taxon>Bacillota</taxon>
        <taxon>Clostridia</taxon>
        <taxon>Eubacteriales</taxon>
        <taxon>Clostridiaceae</taxon>
        <taxon>Clostridium</taxon>
    </lineage>
</organism>
<dbReference type="Proteomes" id="UP000182135">
    <property type="component" value="Unassembled WGS sequence"/>
</dbReference>
<protein>
    <submittedName>
        <fullName evidence="1">Stage II sporulation protein R</fullName>
    </submittedName>
</protein>
<dbReference type="AlphaFoldDB" id="A0A1I2LKD9"/>
<dbReference type="EMBL" id="FOOE01000010">
    <property type="protein sequence ID" value="SFF77897.1"/>
    <property type="molecule type" value="Genomic_DNA"/>
</dbReference>
<dbReference type="InterPro" id="IPR014202">
    <property type="entry name" value="Spore_II_R"/>
</dbReference>
<sequence length="210" mass="24149">MKKVIALVLSFIGIIVLFNGYNKNVQAEETKESMSSKIIRFHVLANSDSEEDQALKLKVRDQVLEYIAPKLKESKSKEQSRNILISEEENVRNICLKAIRDNGYDYGVNIQLNKQNFPVKTYGNIVLPQGEYEAYRILIGNGEGQNWWCVMFPPLCFVDISKGEPAYDENEKNMKEVLDDEEYNLVDGTKKEKDVTFGFKIVEIIKSFFS</sequence>
<name>A0A1I2LKD9_9CLOT</name>
<dbReference type="STRING" id="1529.SAMN04487885_11037"/>
<dbReference type="eggNOG" id="ENOG5031K93">
    <property type="taxonomic scope" value="Bacteria"/>
</dbReference>
<dbReference type="RefSeq" id="WP_074845343.1">
    <property type="nucleotide sequence ID" value="NZ_FOOE01000010.1"/>
</dbReference>
<proteinExistence type="predicted"/>
<accession>A0A1I2LKD9</accession>